<proteinExistence type="predicted"/>
<comment type="caution">
    <text evidence="1">The sequence shown here is derived from an EMBL/GenBank/DDBJ whole genome shotgun (WGS) entry which is preliminary data.</text>
</comment>
<name>A0A151XZL6_9GAMM</name>
<dbReference type="RefSeq" id="WP_067670533.1">
    <property type="nucleotide sequence ID" value="NZ_CBCSIK010000019.1"/>
</dbReference>
<keyword evidence="2" id="KW-1185">Reference proteome</keyword>
<dbReference type="EMBL" id="LUAW01000032">
    <property type="protein sequence ID" value="KYQ71185.1"/>
    <property type="molecule type" value="Genomic_DNA"/>
</dbReference>
<accession>A0A151XZL6</accession>
<dbReference type="Proteomes" id="UP000076276">
    <property type="component" value="Unassembled WGS sequence"/>
</dbReference>
<dbReference type="AlphaFoldDB" id="A0A151XZL6"/>
<organism evidence="1 2">
    <name type="scientific">Acinetobacter pragensis</name>
    <dbReference type="NCBI Taxonomy" id="1806892"/>
    <lineage>
        <taxon>Bacteria</taxon>
        <taxon>Pseudomonadati</taxon>
        <taxon>Pseudomonadota</taxon>
        <taxon>Gammaproteobacteria</taxon>
        <taxon>Moraxellales</taxon>
        <taxon>Moraxellaceae</taxon>
        <taxon>Acinetobacter</taxon>
    </lineage>
</organism>
<sequence length="160" mass="18743">MRIFPILIMTLASGLNAKNLPENFYMEETYKEFVREEAGDVYYIEKKVNNNLTAVLEEYTKNNKILGKYEAVFINPVDGNFSYNNFYQINKNYSYKNGKIYSVNYEIGKMETCFVKCGDETYYTEGKVVKINKYPACLSLFDIEKRVLKFSVKYVKDNCS</sequence>
<evidence type="ECO:0000313" key="2">
    <source>
        <dbReference type="Proteomes" id="UP000076276"/>
    </source>
</evidence>
<protein>
    <submittedName>
        <fullName evidence="1">Uncharacterized protein</fullName>
    </submittedName>
</protein>
<dbReference type="OrthoDB" id="6693346at2"/>
<evidence type="ECO:0000313" key="1">
    <source>
        <dbReference type="EMBL" id="KYQ71185.1"/>
    </source>
</evidence>
<gene>
    <name evidence="1" type="ORF">AZH43_15925</name>
</gene>
<reference evidence="1 2" key="1">
    <citation type="submission" date="2016-03" db="EMBL/GenBank/DDBJ databases">
        <title>Acinetobacter genomospecies 28 strain ANC 4149.</title>
        <authorList>
            <person name="Radolfova-Krizova L."/>
            <person name="Nemec A."/>
        </authorList>
    </citation>
    <scope>NUCLEOTIDE SEQUENCE [LARGE SCALE GENOMIC DNA]</scope>
    <source>
        <strain evidence="1 2">ANC 4149</strain>
    </source>
</reference>